<dbReference type="InterPro" id="IPR003186">
    <property type="entry name" value="PA28_C"/>
</dbReference>
<feature type="transmembrane region" description="Helical" evidence="4">
    <location>
        <begin position="340"/>
        <end position="365"/>
    </location>
</feature>
<evidence type="ECO:0000256" key="2">
    <source>
        <dbReference type="ARBA" id="ARBA00022942"/>
    </source>
</evidence>
<keyword evidence="4" id="KW-1133">Transmembrane helix</keyword>
<feature type="transmembrane region" description="Helical" evidence="4">
    <location>
        <begin position="266"/>
        <end position="290"/>
    </location>
</feature>
<dbReference type="InterPro" id="IPR036997">
    <property type="entry name" value="PA28_C_sf"/>
</dbReference>
<dbReference type="InterPro" id="IPR036252">
    <property type="entry name" value="Proteasome_activ_sf"/>
</dbReference>
<dbReference type="InterPro" id="IPR009077">
    <property type="entry name" value="Proteasome_activ_PA28"/>
</dbReference>
<feature type="domain" description="Proteasome activator PA28 N-terminal" evidence="5">
    <location>
        <begin position="7"/>
        <end position="44"/>
    </location>
</feature>
<keyword evidence="3" id="KW-0175">Coiled coil</keyword>
<evidence type="ECO:0000313" key="7">
    <source>
        <dbReference type="EMBL" id="CAG5105662.1"/>
    </source>
</evidence>
<evidence type="ECO:0000256" key="1">
    <source>
        <dbReference type="ARBA" id="ARBA00005883"/>
    </source>
</evidence>
<feature type="coiled-coil region" evidence="3">
    <location>
        <begin position="54"/>
        <end position="88"/>
    </location>
</feature>
<accession>A0ABN7SZY9</accession>
<feature type="transmembrane region" description="Helical" evidence="4">
    <location>
        <begin position="302"/>
        <end position="328"/>
    </location>
</feature>
<evidence type="ECO:0000259" key="6">
    <source>
        <dbReference type="Pfam" id="PF02252"/>
    </source>
</evidence>
<keyword evidence="4" id="KW-0812">Transmembrane</keyword>
<dbReference type="Pfam" id="PF02252">
    <property type="entry name" value="PA28_C"/>
    <property type="match status" value="1"/>
</dbReference>
<dbReference type="SUPFAM" id="SSF47216">
    <property type="entry name" value="Proteasome activator"/>
    <property type="match status" value="1"/>
</dbReference>
<keyword evidence="8" id="KW-1185">Reference proteome</keyword>
<dbReference type="EMBL" id="OU015566">
    <property type="protein sequence ID" value="CAG5105662.1"/>
    <property type="molecule type" value="Genomic_DNA"/>
</dbReference>
<dbReference type="InterPro" id="IPR003185">
    <property type="entry name" value="Proteasome_activ_PA28_N"/>
</dbReference>
<dbReference type="Gene3D" id="1.20.120.180">
    <property type="entry name" value="Proteasome activator pa28, C-terminal domain"/>
    <property type="match status" value="1"/>
</dbReference>
<proteinExistence type="inferred from homology"/>
<dbReference type="Pfam" id="PF02251">
    <property type="entry name" value="PA28_N"/>
    <property type="match status" value="1"/>
</dbReference>
<protein>
    <submittedName>
        <fullName evidence="7">Oidioi.mRNA.OKI2018_I69.chr1.g2336.t1.cds</fullName>
    </submittedName>
</protein>
<organism evidence="7 8">
    <name type="scientific">Oikopleura dioica</name>
    <name type="common">Tunicate</name>
    <dbReference type="NCBI Taxonomy" id="34765"/>
    <lineage>
        <taxon>Eukaryota</taxon>
        <taxon>Metazoa</taxon>
        <taxon>Chordata</taxon>
        <taxon>Tunicata</taxon>
        <taxon>Appendicularia</taxon>
        <taxon>Copelata</taxon>
        <taxon>Oikopleuridae</taxon>
        <taxon>Oikopleura</taxon>
    </lineage>
</organism>
<evidence type="ECO:0000256" key="4">
    <source>
        <dbReference type="SAM" id="Phobius"/>
    </source>
</evidence>
<evidence type="ECO:0000256" key="3">
    <source>
        <dbReference type="SAM" id="Coils"/>
    </source>
</evidence>
<dbReference type="Proteomes" id="UP001158576">
    <property type="component" value="Chromosome 1"/>
</dbReference>
<evidence type="ECO:0000313" key="8">
    <source>
        <dbReference type="Proteomes" id="UP001158576"/>
    </source>
</evidence>
<evidence type="ECO:0000259" key="5">
    <source>
        <dbReference type="Pfam" id="PF02251"/>
    </source>
</evidence>
<name>A0ABN7SZY9_OIKDI</name>
<keyword evidence="4" id="KW-0472">Membrane</keyword>
<sequence>MAAEQPQFINTYRSEVCSSAKEILHQTIPNKLEKLDELIETNAMLQVGYCDEARQFSVDSLEKYENALKEMEAEKQMEEEAADEDDEVPVKKTKIDASSEVSVGLSKSKASQMSEGAVDERLRIPVNKHIVDLYNILKPELIELGQHCQQLKDWITIHVPRHEDGNNFGVEVQEEALNELQAIKEETTQTIDEQSAYHIARANIMEKIVQESNIEDLKIFVLDEDEKQCRRLRNVAMTVRTNYTTILDVITKNYDRLTNPRGNSDASVIGATTAASLLTTAAALVVFFSYKCDSIEFLQTGIILYYITIFLSLVEAILLFCAFGRACCDSQGCGSRLNTFLTYVVQTLLLLLQVMVIIFICIYGTGPAFENIIKDTDGGQELLDKLEEAQNLANEGIQRHEFTASSKN</sequence>
<feature type="domain" description="Proteasome activator PA28 C-terminal" evidence="6">
    <location>
        <begin position="124"/>
        <end position="265"/>
    </location>
</feature>
<reference evidence="7 8" key="1">
    <citation type="submission" date="2021-04" db="EMBL/GenBank/DDBJ databases">
        <authorList>
            <person name="Bliznina A."/>
        </authorList>
    </citation>
    <scope>NUCLEOTIDE SEQUENCE [LARGE SCALE GENOMIC DNA]</scope>
</reference>
<gene>
    <name evidence="7" type="ORF">OKIOD_LOCUS11101</name>
</gene>
<dbReference type="PANTHER" id="PTHR10660">
    <property type="entry name" value="PROTEASOME REGULATOR PA28"/>
    <property type="match status" value="1"/>
</dbReference>
<keyword evidence="2" id="KW-0647">Proteasome</keyword>
<comment type="similarity">
    <text evidence="1">Belongs to the PA28 family.</text>
</comment>
<dbReference type="PANTHER" id="PTHR10660:SF2">
    <property type="entry name" value="LD45860P"/>
    <property type="match status" value="1"/>
</dbReference>